<dbReference type="SUPFAM" id="SSF55031">
    <property type="entry name" value="Bacterial exopeptidase dimerisation domain"/>
    <property type="match status" value="1"/>
</dbReference>
<organism evidence="5 6">
    <name type="scientific">Winmispira thermophila (strain ATCC 49972 / DSM 6192 / RI 19.B1)</name>
    <name type="common">Spirochaeta thermophila</name>
    <dbReference type="NCBI Taxonomy" id="665571"/>
    <lineage>
        <taxon>Bacteria</taxon>
        <taxon>Pseudomonadati</taxon>
        <taxon>Spirochaetota</taxon>
        <taxon>Spirochaetia</taxon>
        <taxon>Winmispirales</taxon>
        <taxon>Winmispiraceae</taxon>
        <taxon>Winmispira</taxon>
    </lineage>
</organism>
<dbReference type="Gene3D" id="3.30.70.360">
    <property type="match status" value="1"/>
</dbReference>
<reference key="1">
    <citation type="submission" date="2009-08" db="EMBL/GenBank/DDBJ databases">
        <title>The genome sequence of Spirochaeta thermophila DSM6192.</title>
        <authorList>
            <person name="Angelov A."/>
            <person name="Mientus M."/>
            <person name="Wittenberg S."/>
            <person name="Lehmann R."/>
            <person name="Liesegang H."/>
            <person name="Daniel R."/>
            <person name="Liebl W."/>
        </authorList>
    </citation>
    <scope>NUCLEOTIDE SEQUENCE</scope>
    <source>
        <strain>DSM 6192</strain>
    </source>
</reference>
<dbReference type="Pfam" id="PF01546">
    <property type="entry name" value="Peptidase_M20"/>
    <property type="match status" value="1"/>
</dbReference>
<feature type="coiled-coil region" evidence="3">
    <location>
        <begin position="262"/>
        <end position="289"/>
    </location>
</feature>
<dbReference type="EMBL" id="CP001698">
    <property type="protein sequence ID" value="ADN01228.1"/>
    <property type="molecule type" value="Genomic_DNA"/>
</dbReference>
<keyword evidence="2" id="KW-0378">Hydrolase</keyword>
<evidence type="ECO:0000313" key="5">
    <source>
        <dbReference type="EMBL" id="ADN01228.1"/>
    </source>
</evidence>
<evidence type="ECO:0000313" key="6">
    <source>
        <dbReference type="Proteomes" id="UP000001296"/>
    </source>
</evidence>
<gene>
    <name evidence="5" type="ordered locus">STHERM_c02550</name>
</gene>
<dbReference type="PANTHER" id="PTHR43808">
    <property type="entry name" value="ACETYLORNITHINE DEACETYLASE"/>
    <property type="match status" value="1"/>
</dbReference>
<dbReference type="GO" id="GO:0046872">
    <property type="term" value="F:metal ion binding"/>
    <property type="evidence" value="ECO:0007669"/>
    <property type="project" value="UniProtKB-KW"/>
</dbReference>
<dbReference type="InterPro" id="IPR036264">
    <property type="entry name" value="Bact_exopeptidase_dim_dom"/>
</dbReference>
<dbReference type="Proteomes" id="UP000001296">
    <property type="component" value="Chromosome"/>
</dbReference>
<dbReference type="KEGG" id="sta:STHERM_c02550"/>
<feature type="domain" description="Peptidase M20 dimerisation" evidence="4">
    <location>
        <begin position="213"/>
        <end position="284"/>
    </location>
</feature>
<dbReference type="GO" id="GO:0016787">
    <property type="term" value="F:hydrolase activity"/>
    <property type="evidence" value="ECO:0007669"/>
    <property type="project" value="UniProtKB-KW"/>
</dbReference>
<evidence type="ECO:0000256" key="3">
    <source>
        <dbReference type="SAM" id="Coils"/>
    </source>
</evidence>
<keyword evidence="1" id="KW-0479">Metal-binding</keyword>
<evidence type="ECO:0000256" key="2">
    <source>
        <dbReference type="ARBA" id="ARBA00022801"/>
    </source>
</evidence>
<dbReference type="PaxDb" id="665571-STHERM_c02550"/>
<dbReference type="PANTHER" id="PTHR43808:SF17">
    <property type="entry name" value="PEPTIDASE M20"/>
    <property type="match status" value="1"/>
</dbReference>
<protein>
    <submittedName>
        <fullName evidence="5">Putative peptidase</fullName>
    </submittedName>
</protein>
<dbReference type="AlphaFoldDB" id="E0RNV5"/>
<accession>E0RNV5</accession>
<name>E0RNV5_WINT6</name>
<dbReference type="Pfam" id="PF07687">
    <property type="entry name" value="M20_dimer"/>
    <property type="match status" value="1"/>
</dbReference>
<dbReference type="Gene3D" id="3.40.630.10">
    <property type="entry name" value="Zn peptidases"/>
    <property type="match status" value="1"/>
</dbReference>
<dbReference type="InterPro" id="IPR011650">
    <property type="entry name" value="Peptidase_M20_dimer"/>
</dbReference>
<proteinExistence type="predicted"/>
<dbReference type="SUPFAM" id="SSF53187">
    <property type="entry name" value="Zn-dependent exopeptidases"/>
    <property type="match status" value="1"/>
</dbReference>
<evidence type="ECO:0000256" key="1">
    <source>
        <dbReference type="ARBA" id="ARBA00022723"/>
    </source>
</evidence>
<dbReference type="HOGENOM" id="CLU_051308_1_0_12"/>
<keyword evidence="3" id="KW-0175">Coiled coil</keyword>
<dbReference type="eggNOG" id="COG0624">
    <property type="taxonomic scope" value="Bacteria"/>
</dbReference>
<reference evidence="5 6" key="2">
    <citation type="journal article" date="2010" name="J. Bacteriol.">
        <title>Genome sequence of the polysaccharide-degrading, thermophilic anaerobe Spirochaeta thermophila DSM 6192.</title>
        <authorList>
            <person name="Angelov A."/>
            <person name="Liebl S."/>
            <person name="Ballschmiter M."/>
            <person name="Bomeke M."/>
            <person name="Lehmann R."/>
            <person name="Liesegang H."/>
            <person name="Daniel R."/>
            <person name="Liebl W."/>
        </authorList>
    </citation>
    <scope>NUCLEOTIDE SEQUENCE [LARGE SCALE GENOMIC DNA]</scope>
    <source>
        <strain evidence="6">ATCC 49972 / DSM 6192 / RI 19.B1</strain>
    </source>
</reference>
<evidence type="ECO:0000259" key="4">
    <source>
        <dbReference type="Pfam" id="PF07687"/>
    </source>
</evidence>
<sequence>MHPGMKEILELLPLIQEKTRVANEILLSNLIMISEIPAPTFQEEKRTEFLLWRLSEHNLINCSTDEIGNALAILPGTEGTRNILITAHVDTPFPESVDHTINVLPGTVTGPGVGDNGLGVAALATLPVYLEHLGFQLSSNLILMGSVKSLGKGNIAGMRFFLDHTNYPIHAGICIEGVRLGRLSYSSIGMLRGEIANRVPEEYDWSRFGAGGAIVNINEVINRILEIPIPRRPRTSIIFGSIEGGSSFNVIPTTATLRLEIRSESDEMVERLKEEIQNIAAEVSSQTGTEVEFREYARRRPGGLRFSHPLAENARTILESLGTIPRISPSTSELSAFIDHKIPAVTIGLTHGENLNEVNETIEIEPITQGIAQLIALILAIDRGYCDEAQP</sequence>
<dbReference type="InterPro" id="IPR002933">
    <property type="entry name" value="Peptidase_M20"/>
</dbReference>
<dbReference type="InterPro" id="IPR050072">
    <property type="entry name" value="Peptidase_M20A"/>
</dbReference>